<dbReference type="InterPro" id="IPR036388">
    <property type="entry name" value="WH-like_DNA-bd_sf"/>
</dbReference>
<dbReference type="OrthoDB" id="1769137at2"/>
<dbReference type="SMART" id="SM00448">
    <property type="entry name" value="REC"/>
    <property type="match status" value="1"/>
</dbReference>
<evidence type="ECO:0000256" key="5">
    <source>
        <dbReference type="ARBA" id="ARBA00023125"/>
    </source>
</evidence>
<evidence type="ECO:0000313" key="13">
    <source>
        <dbReference type="Proteomes" id="UP000192660"/>
    </source>
</evidence>
<dbReference type="Pfam" id="PF00486">
    <property type="entry name" value="Trans_reg_C"/>
    <property type="match status" value="1"/>
</dbReference>
<dbReference type="InterPro" id="IPR001789">
    <property type="entry name" value="Sig_transdc_resp-reg_receiver"/>
</dbReference>
<dbReference type="PROSITE" id="PS51755">
    <property type="entry name" value="OMPR_PHOB"/>
    <property type="match status" value="1"/>
</dbReference>
<feature type="modified residue" description="4-aspartylphosphate" evidence="8">
    <location>
        <position position="60"/>
    </location>
</feature>
<dbReference type="Pfam" id="PF00072">
    <property type="entry name" value="Response_reg"/>
    <property type="match status" value="1"/>
</dbReference>
<keyword evidence="3" id="KW-0902">Two-component regulatory system</keyword>
<dbReference type="EMBL" id="FWWY01000001">
    <property type="protein sequence ID" value="SMC05346.1"/>
    <property type="molecule type" value="Genomic_DNA"/>
</dbReference>
<name>A0A1W1WGF6_SULTA</name>
<dbReference type="PROSITE" id="PS50110">
    <property type="entry name" value="RESPONSE_REGULATORY"/>
    <property type="match status" value="1"/>
</dbReference>
<evidence type="ECO:0000256" key="1">
    <source>
        <dbReference type="ARBA" id="ARBA00018672"/>
    </source>
</evidence>
<dbReference type="SMART" id="SM00862">
    <property type="entry name" value="Trans_reg_C"/>
    <property type="match status" value="1"/>
</dbReference>
<comment type="function">
    <text evidence="7">May play the central regulatory role in sporulation. It may be an element of the effector pathway responsible for the activation of sporulation genes in response to nutritional stress. Spo0A may act in concert with spo0H (a sigma factor) to control the expression of some genes that are critical to the sporulation process.</text>
</comment>
<keyword evidence="2 8" id="KW-0597">Phosphoprotein</keyword>
<dbReference type="RefSeq" id="WP_084661567.1">
    <property type="nucleotide sequence ID" value="NZ_FWWY01000001.1"/>
</dbReference>
<evidence type="ECO:0000256" key="9">
    <source>
        <dbReference type="PROSITE-ProRule" id="PRU01091"/>
    </source>
</evidence>
<reference evidence="13" key="1">
    <citation type="submission" date="2017-04" db="EMBL/GenBank/DDBJ databases">
        <authorList>
            <person name="Varghese N."/>
            <person name="Submissions S."/>
        </authorList>
    </citation>
    <scope>NUCLEOTIDE SEQUENCE [LARGE SCALE GENOMIC DNA]</scope>
    <source>
        <strain evidence="13">DSM 9293</strain>
    </source>
</reference>
<dbReference type="InterPro" id="IPR039420">
    <property type="entry name" value="WalR-like"/>
</dbReference>
<dbReference type="GO" id="GO:0032993">
    <property type="term" value="C:protein-DNA complex"/>
    <property type="evidence" value="ECO:0007669"/>
    <property type="project" value="TreeGrafter"/>
</dbReference>
<dbReference type="InterPro" id="IPR011006">
    <property type="entry name" value="CheY-like_superfamily"/>
</dbReference>
<feature type="domain" description="Response regulatory" evidence="10">
    <location>
        <begin position="11"/>
        <end position="124"/>
    </location>
</feature>
<evidence type="ECO:0000256" key="7">
    <source>
        <dbReference type="ARBA" id="ARBA00024867"/>
    </source>
</evidence>
<dbReference type="Proteomes" id="UP000192660">
    <property type="component" value="Unassembled WGS sequence"/>
</dbReference>
<evidence type="ECO:0000256" key="3">
    <source>
        <dbReference type="ARBA" id="ARBA00023012"/>
    </source>
</evidence>
<dbReference type="GO" id="GO:0005829">
    <property type="term" value="C:cytosol"/>
    <property type="evidence" value="ECO:0007669"/>
    <property type="project" value="TreeGrafter"/>
</dbReference>
<evidence type="ECO:0000259" key="10">
    <source>
        <dbReference type="PROSITE" id="PS50110"/>
    </source>
</evidence>
<keyword evidence="6" id="KW-0804">Transcription</keyword>
<dbReference type="GO" id="GO:0000156">
    <property type="term" value="F:phosphorelay response regulator activity"/>
    <property type="evidence" value="ECO:0007669"/>
    <property type="project" value="TreeGrafter"/>
</dbReference>
<feature type="DNA-binding region" description="OmpR/PhoB-type" evidence="9">
    <location>
        <begin position="135"/>
        <end position="234"/>
    </location>
</feature>
<dbReference type="CDD" id="cd17574">
    <property type="entry name" value="REC_OmpR"/>
    <property type="match status" value="1"/>
</dbReference>
<evidence type="ECO:0000256" key="6">
    <source>
        <dbReference type="ARBA" id="ARBA00023163"/>
    </source>
</evidence>
<keyword evidence="4" id="KW-0805">Transcription regulation</keyword>
<evidence type="ECO:0000313" key="12">
    <source>
        <dbReference type="EMBL" id="SMC05346.1"/>
    </source>
</evidence>
<dbReference type="SUPFAM" id="SSF52172">
    <property type="entry name" value="CheY-like"/>
    <property type="match status" value="1"/>
</dbReference>
<dbReference type="CDD" id="cd00383">
    <property type="entry name" value="trans_reg_C"/>
    <property type="match status" value="1"/>
</dbReference>
<dbReference type="Gene3D" id="1.10.10.10">
    <property type="entry name" value="Winged helix-like DNA-binding domain superfamily/Winged helix DNA-binding domain"/>
    <property type="match status" value="1"/>
</dbReference>
<feature type="domain" description="OmpR/PhoB-type" evidence="11">
    <location>
        <begin position="135"/>
        <end position="234"/>
    </location>
</feature>
<dbReference type="AlphaFoldDB" id="A0A1W1WGF6"/>
<evidence type="ECO:0000256" key="4">
    <source>
        <dbReference type="ARBA" id="ARBA00023015"/>
    </source>
</evidence>
<sequence>MDATQYSAKDSLLIIDDDPGIIEVLTAYGEPWGWSVATAASLTEALSRLADHVPQVIVLDWQLPDSDGLASIRALRAHTAIPILMLTVRDQEADIIRALQLGADDYVVKPFSPGQVLARCGALRRRGQDRPEGSRDRVEAKDLVIDIPRRQVWRRDALIEFTTLEFELLRHLATNPGRVWTREELLDRIWGDVGEVFDRAVDMEIARLRKKLGDAVETPRYIDTIRGVGYRWRDDPGPGGP</sequence>
<dbReference type="GO" id="GO:0000976">
    <property type="term" value="F:transcription cis-regulatory region binding"/>
    <property type="evidence" value="ECO:0007669"/>
    <property type="project" value="TreeGrafter"/>
</dbReference>
<dbReference type="PANTHER" id="PTHR48111">
    <property type="entry name" value="REGULATOR OF RPOS"/>
    <property type="match status" value="1"/>
</dbReference>
<dbReference type="InterPro" id="IPR001867">
    <property type="entry name" value="OmpR/PhoB-type_DNA-bd"/>
</dbReference>
<accession>A0A1W1WGF6</accession>
<dbReference type="Gene3D" id="6.10.250.690">
    <property type="match status" value="1"/>
</dbReference>
<evidence type="ECO:0000256" key="8">
    <source>
        <dbReference type="PROSITE-ProRule" id="PRU00169"/>
    </source>
</evidence>
<evidence type="ECO:0000256" key="2">
    <source>
        <dbReference type="ARBA" id="ARBA00022553"/>
    </source>
</evidence>
<dbReference type="Gene3D" id="3.40.50.2300">
    <property type="match status" value="1"/>
</dbReference>
<evidence type="ECO:0000259" key="11">
    <source>
        <dbReference type="PROSITE" id="PS51755"/>
    </source>
</evidence>
<protein>
    <recommendedName>
        <fullName evidence="1">Stage 0 sporulation protein A homolog</fullName>
    </recommendedName>
</protein>
<proteinExistence type="predicted"/>
<gene>
    <name evidence="12" type="ORF">SAMN00768000_2179</name>
</gene>
<keyword evidence="5 9" id="KW-0238">DNA-binding</keyword>
<dbReference type="PANTHER" id="PTHR48111:SF1">
    <property type="entry name" value="TWO-COMPONENT RESPONSE REGULATOR ORR33"/>
    <property type="match status" value="1"/>
</dbReference>
<organism evidence="12 13">
    <name type="scientific">Sulfobacillus thermosulfidooxidans (strain DSM 9293 / VKM B-1269 / AT-1)</name>
    <dbReference type="NCBI Taxonomy" id="929705"/>
    <lineage>
        <taxon>Bacteria</taxon>
        <taxon>Bacillati</taxon>
        <taxon>Bacillota</taxon>
        <taxon>Clostridia</taxon>
        <taxon>Eubacteriales</taxon>
        <taxon>Clostridiales Family XVII. Incertae Sedis</taxon>
        <taxon>Sulfobacillus</taxon>
    </lineage>
</organism>
<keyword evidence="13" id="KW-1185">Reference proteome</keyword>
<dbReference type="GO" id="GO:0006355">
    <property type="term" value="P:regulation of DNA-templated transcription"/>
    <property type="evidence" value="ECO:0007669"/>
    <property type="project" value="InterPro"/>
</dbReference>